<evidence type="ECO:0000256" key="3">
    <source>
        <dbReference type="ARBA" id="ARBA00022448"/>
    </source>
</evidence>
<comment type="subcellular location">
    <subcellularLocation>
        <location evidence="1">Cell outer membrane</location>
    </subcellularLocation>
</comment>
<comment type="caution">
    <text evidence="9">The sequence shown here is derived from an EMBL/GenBank/DDBJ whole genome shotgun (WGS) entry which is preliminary data.</text>
</comment>
<dbReference type="InterPro" id="IPR003423">
    <property type="entry name" value="OMP_efflux"/>
</dbReference>
<evidence type="ECO:0000256" key="6">
    <source>
        <dbReference type="ARBA" id="ARBA00023136"/>
    </source>
</evidence>
<dbReference type="RefSeq" id="WP_344827769.1">
    <property type="nucleotide sequence ID" value="NZ_BAABEZ010000024.1"/>
</dbReference>
<name>A0ABP8MXN0_9BACT</name>
<gene>
    <name evidence="9" type="ORF">GCM10023092_25220</name>
</gene>
<feature type="chain" id="PRO_5047123096" evidence="8">
    <location>
        <begin position="21"/>
        <end position="483"/>
    </location>
</feature>
<dbReference type="EMBL" id="BAABEZ010000024">
    <property type="protein sequence ID" value="GAA4457863.1"/>
    <property type="molecule type" value="Genomic_DNA"/>
</dbReference>
<keyword evidence="6" id="KW-0472">Membrane</keyword>
<comment type="similarity">
    <text evidence="2">Belongs to the outer membrane factor (OMF) (TC 1.B.17) family.</text>
</comment>
<dbReference type="Pfam" id="PF02321">
    <property type="entry name" value="OEP"/>
    <property type="match status" value="2"/>
</dbReference>
<sequence>MRNVFLSALLLCGQVLSVSAQSDVKDKVQWTLQDAIEYALDHNISIQQNVLNARLAKLNLQQSRLAQLPSLNIAPSYGVSYGRSIDPTTNQFVQGKYSFVSASASSSVLLFGWFQQRNNIAKNKFSLEAARADVEQLRNDVSLNVATGFLRILMAREQIRVNEKQVALSAQQLNQTQKFADVGRVPELNVAQLEAQLASDSATLISAIADYRASILDLKAILNLDFEVPFEAVIPEIPMEDRISLQTLNADYIYSEAVRNIPSIRSSNLKLRAAEKNRDAMRGGLFPQLSVAGQLGSNWTSTYKQFASYSTDGTYIPTGAFVNVGGTSLEVMQPNYVALYNNVPLFRQLDNNFRQTVSATLSIPIFNAWQSQYAYQQARINVQTQELNQYQTELKLKQDVYKAHNDVTNAIQKYYASRRSQEAAQRAFDFAEKRYALGLTNTVEYLVTQNNLYKAEATLLNNKYDLIFKLKVIDYYLGKKLAL</sequence>
<feature type="signal peptide" evidence="8">
    <location>
        <begin position="1"/>
        <end position="20"/>
    </location>
</feature>
<keyword evidence="3" id="KW-0813">Transport</keyword>
<evidence type="ECO:0000256" key="7">
    <source>
        <dbReference type="ARBA" id="ARBA00023237"/>
    </source>
</evidence>
<keyword evidence="4" id="KW-1134">Transmembrane beta strand</keyword>
<dbReference type="InterPro" id="IPR051906">
    <property type="entry name" value="TolC-like"/>
</dbReference>
<protein>
    <submittedName>
        <fullName evidence="9">TolC family protein</fullName>
    </submittedName>
</protein>
<dbReference type="PANTHER" id="PTHR30026">
    <property type="entry name" value="OUTER MEMBRANE PROTEIN TOLC"/>
    <property type="match status" value="1"/>
</dbReference>
<dbReference type="PANTHER" id="PTHR30026:SF20">
    <property type="entry name" value="OUTER MEMBRANE PROTEIN TOLC"/>
    <property type="match status" value="1"/>
</dbReference>
<keyword evidence="8" id="KW-0732">Signal</keyword>
<keyword evidence="5" id="KW-0812">Transmembrane</keyword>
<evidence type="ECO:0000256" key="8">
    <source>
        <dbReference type="SAM" id="SignalP"/>
    </source>
</evidence>
<keyword evidence="7" id="KW-0998">Cell outer membrane</keyword>
<evidence type="ECO:0000256" key="4">
    <source>
        <dbReference type="ARBA" id="ARBA00022452"/>
    </source>
</evidence>
<dbReference type="SUPFAM" id="SSF56954">
    <property type="entry name" value="Outer membrane efflux proteins (OEP)"/>
    <property type="match status" value="1"/>
</dbReference>
<proteinExistence type="inferred from homology"/>
<dbReference type="Gene3D" id="1.20.1600.10">
    <property type="entry name" value="Outer membrane efflux proteins (OEP)"/>
    <property type="match status" value="1"/>
</dbReference>
<dbReference type="Proteomes" id="UP001501410">
    <property type="component" value="Unassembled WGS sequence"/>
</dbReference>
<keyword evidence="10" id="KW-1185">Reference proteome</keyword>
<evidence type="ECO:0000256" key="1">
    <source>
        <dbReference type="ARBA" id="ARBA00004442"/>
    </source>
</evidence>
<evidence type="ECO:0000256" key="5">
    <source>
        <dbReference type="ARBA" id="ARBA00022692"/>
    </source>
</evidence>
<accession>A0ABP8MXN0</accession>
<evidence type="ECO:0000313" key="9">
    <source>
        <dbReference type="EMBL" id="GAA4457863.1"/>
    </source>
</evidence>
<organism evidence="9 10">
    <name type="scientific">Rurimicrobium arvi</name>
    <dbReference type="NCBI Taxonomy" id="2049916"/>
    <lineage>
        <taxon>Bacteria</taxon>
        <taxon>Pseudomonadati</taxon>
        <taxon>Bacteroidota</taxon>
        <taxon>Chitinophagia</taxon>
        <taxon>Chitinophagales</taxon>
        <taxon>Chitinophagaceae</taxon>
        <taxon>Rurimicrobium</taxon>
    </lineage>
</organism>
<evidence type="ECO:0000313" key="10">
    <source>
        <dbReference type="Proteomes" id="UP001501410"/>
    </source>
</evidence>
<evidence type="ECO:0000256" key="2">
    <source>
        <dbReference type="ARBA" id="ARBA00007613"/>
    </source>
</evidence>
<reference evidence="10" key="1">
    <citation type="journal article" date="2019" name="Int. J. Syst. Evol. Microbiol.">
        <title>The Global Catalogue of Microorganisms (GCM) 10K type strain sequencing project: providing services to taxonomists for standard genome sequencing and annotation.</title>
        <authorList>
            <consortium name="The Broad Institute Genomics Platform"/>
            <consortium name="The Broad Institute Genome Sequencing Center for Infectious Disease"/>
            <person name="Wu L."/>
            <person name="Ma J."/>
        </authorList>
    </citation>
    <scope>NUCLEOTIDE SEQUENCE [LARGE SCALE GENOMIC DNA]</scope>
    <source>
        <strain evidence="10">JCM 31921</strain>
    </source>
</reference>